<dbReference type="InterPro" id="IPR036770">
    <property type="entry name" value="Ankyrin_rpt-contain_sf"/>
</dbReference>
<feature type="region of interest" description="Disordered" evidence="4">
    <location>
        <begin position="159"/>
        <end position="200"/>
    </location>
</feature>
<protein>
    <recommendedName>
        <fullName evidence="7">Ankyrin</fullName>
    </recommendedName>
</protein>
<dbReference type="AlphaFoldDB" id="A0A9P7V5Z7"/>
<dbReference type="InterPro" id="IPR002110">
    <property type="entry name" value="Ankyrin_rpt"/>
</dbReference>
<dbReference type="PROSITE" id="PS50088">
    <property type="entry name" value="ANK_REPEAT"/>
    <property type="match status" value="1"/>
</dbReference>
<keyword evidence="2 3" id="KW-0040">ANK repeat</keyword>
<dbReference type="OrthoDB" id="10057496at2759"/>
<dbReference type="Gene3D" id="1.25.40.20">
    <property type="entry name" value="Ankyrin repeat-containing domain"/>
    <property type="match status" value="1"/>
</dbReference>
<evidence type="ECO:0000256" key="3">
    <source>
        <dbReference type="PROSITE-ProRule" id="PRU00023"/>
    </source>
</evidence>
<evidence type="ECO:0000256" key="2">
    <source>
        <dbReference type="ARBA" id="ARBA00023043"/>
    </source>
</evidence>
<name>A0A9P7V5Z7_9ASCO</name>
<evidence type="ECO:0000256" key="1">
    <source>
        <dbReference type="ARBA" id="ARBA00022737"/>
    </source>
</evidence>
<evidence type="ECO:0000313" key="5">
    <source>
        <dbReference type="EMBL" id="KAG7191789.1"/>
    </source>
</evidence>
<dbReference type="PANTHER" id="PTHR24198:SF165">
    <property type="entry name" value="ANKYRIN REPEAT-CONTAINING PROTEIN-RELATED"/>
    <property type="match status" value="1"/>
</dbReference>
<evidence type="ECO:0000313" key="6">
    <source>
        <dbReference type="Proteomes" id="UP000790833"/>
    </source>
</evidence>
<reference evidence="5" key="1">
    <citation type="submission" date="2021-03" db="EMBL/GenBank/DDBJ databases">
        <authorList>
            <person name="Palmer J.M."/>
        </authorList>
    </citation>
    <scope>NUCLEOTIDE SEQUENCE</scope>
    <source>
        <strain evidence="5">ARV_011</strain>
    </source>
</reference>
<evidence type="ECO:0000256" key="4">
    <source>
        <dbReference type="SAM" id="MobiDB-lite"/>
    </source>
</evidence>
<dbReference type="PANTHER" id="PTHR24198">
    <property type="entry name" value="ANKYRIN REPEAT AND PROTEIN KINASE DOMAIN-CONTAINING PROTEIN"/>
    <property type="match status" value="1"/>
</dbReference>
<dbReference type="RefSeq" id="XP_043047341.1">
    <property type="nucleotide sequence ID" value="XM_043193504.1"/>
</dbReference>
<proteinExistence type="predicted"/>
<keyword evidence="6" id="KW-1185">Reference proteome</keyword>
<dbReference type="SUPFAM" id="SSF48403">
    <property type="entry name" value="Ankyrin repeat"/>
    <property type="match status" value="1"/>
</dbReference>
<feature type="compositionally biased region" description="Basic and acidic residues" evidence="4">
    <location>
        <begin position="169"/>
        <end position="180"/>
    </location>
</feature>
<feature type="repeat" description="ANK" evidence="3">
    <location>
        <begin position="88"/>
        <end position="110"/>
    </location>
</feature>
<dbReference type="Pfam" id="PF12796">
    <property type="entry name" value="Ank_2"/>
    <property type="match status" value="1"/>
</dbReference>
<organism evidence="5 6">
    <name type="scientific">Scheffersomyces spartinae</name>
    <dbReference type="NCBI Taxonomy" id="45513"/>
    <lineage>
        <taxon>Eukaryota</taxon>
        <taxon>Fungi</taxon>
        <taxon>Dikarya</taxon>
        <taxon>Ascomycota</taxon>
        <taxon>Saccharomycotina</taxon>
        <taxon>Pichiomycetes</taxon>
        <taxon>Debaryomycetaceae</taxon>
        <taxon>Scheffersomyces</taxon>
    </lineage>
</organism>
<keyword evidence="1" id="KW-0677">Repeat</keyword>
<accession>A0A9P7V5Z7</accession>
<dbReference type="PROSITE" id="PS50297">
    <property type="entry name" value="ANK_REP_REGION"/>
    <property type="match status" value="1"/>
</dbReference>
<dbReference type="Proteomes" id="UP000790833">
    <property type="component" value="Unassembled WGS sequence"/>
</dbReference>
<comment type="caution">
    <text evidence="5">The sequence shown here is derived from an EMBL/GenBank/DDBJ whole genome shotgun (WGS) entry which is preliminary data.</text>
</comment>
<dbReference type="GeneID" id="66116128"/>
<evidence type="ECO:0008006" key="7">
    <source>
        <dbReference type="Google" id="ProtNLM"/>
    </source>
</evidence>
<gene>
    <name evidence="5" type="ORF">KQ657_002754</name>
</gene>
<dbReference type="EMBL" id="JAHMUF010000023">
    <property type="protein sequence ID" value="KAG7191789.1"/>
    <property type="molecule type" value="Genomic_DNA"/>
</dbReference>
<dbReference type="SMART" id="SM00248">
    <property type="entry name" value="ANK"/>
    <property type="match status" value="2"/>
</dbReference>
<sequence>MSDQSITSLTQEEMDAVLYDAREGDLQTLQEIFSEVPAHLLKTIKDEYTLSNIIHMAAGNGHLQILTYLLGLLPRADAVELASQVNDTGNTPLHWAAYNGHLDIVKVLVEEYEGDVYAKNEAGHDVMFEAENNNREEVESWLLQRFSVEEAFDVTEDGENTKITYKPGTESKEADEKAKEATFTSEIEAGTASLTVEDRV</sequence>